<dbReference type="InterPro" id="IPR013096">
    <property type="entry name" value="Cupin_2"/>
</dbReference>
<dbReference type="AlphaFoldDB" id="A0A5J4KX48"/>
<feature type="domain" description="Cupin type-2" evidence="2">
    <location>
        <begin position="50"/>
        <end position="114"/>
    </location>
</feature>
<evidence type="ECO:0000256" key="1">
    <source>
        <dbReference type="SAM" id="MobiDB-lite"/>
    </source>
</evidence>
<accession>A0A5J4KX48</accession>
<proteinExistence type="predicted"/>
<dbReference type="InterPro" id="IPR014710">
    <property type="entry name" value="RmlC-like_jellyroll"/>
</dbReference>
<name>A0A5J4KX48_9CHLR</name>
<dbReference type="Gene3D" id="2.60.120.10">
    <property type="entry name" value="Jelly Rolls"/>
    <property type="match status" value="1"/>
</dbReference>
<dbReference type="EMBL" id="BKZW01000003">
    <property type="protein sequence ID" value="GER91041.1"/>
    <property type="molecule type" value="Genomic_DNA"/>
</dbReference>
<dbReference type="InterPro" id="IPR053146">
    <property type="entry name" value="QDO-like"/>
</dbReference>
<keyword evidence="4" id="KW-1185">Reference proteome</keyword>
<evidence type="ECO:0000313" key="4">
    <source>
        <dbReference type="Proteomes" id="UP000326912"/>
    </source>
</evidence>
<dbReference type="Proteomes" id="UP000326912">
    <property type="component" value="Unassembled WGS sequence"/>
</dbReference>
<dbReference type="Pfam" id="PF07883">
    <property type="entry name" value="Cupin_2"/>
    <property type="match status" value="1"/>
</dbReference>
<sequence length="170" mass="19169">MAKNVRQSGTRPYARNIHSTPAQTEQNTINFNYLSTTEDTAGQLTVSETIIQQGMEPPPHTHTREDEAFYVLEGSITFYVDNQPIPASAGSFVWLPRNLQHSFVIHSQTARVLVLIMPAGLERYFTLMGQLLQQEHVQPGYLPPAAAQKWQELSQQFGITLNFAAMHEDQ</sequence>
<organism evidence="3 4">
    <name type="scientific">Dictyobacter vulcani</name>
    <dbReference type="NCBI Taxonomy" id="2607529"/>
    <lineage>
        <taxon>Bacteria</taxon>
        <taxon>Bacillati</taxon>
        <taxon>Chloroflexota</taxon>
        <taxon>Ktedonobacteria</taxon>
        <taxon>Ktedonobacterales</taxon>
        <taxon>Dictyobacteraceae</taxon>
        <taxon>Dictyobacter</taxon>
    </lineage>
</organism>
<gene>
    <name evidence="3" type="ORF">KDW_52030</name>
</gene>
<feature type="compositionally biased region" description="Polar residues" evidence="1">
    <location>
        <begin position="1"/>
        <end position="10"/>
    </location>
</feature>
<evidence type="ECO:0000259" key="2">
    <source>
        <dbReference type="Pfam" id="PF07883"/>
    </source>
</evidence>
<dbReference type="RefSeq" id="WP_151758735.1">
    <property type="nucleotide sequence ID" value="NZ_BKZW01000003.1"/>
</dbReference>
<dbReference type="SUPFAM" id="SSF51182">
    <property type="entry name" value="RmlC-like cupins"/>
    <property type="match status" value="1"/>
</dbReference>
<dbReference type="PANTHER" id="PTHR36440">
    <property type="entry name" value="PUTATIVE (AFU_ORTHOLOGUE AFUA_8G07350)-RELATED"/>
    <property type="match status" value="1"/>
</dbReference>
<comment type="caution">
    <text evidence="3">The sequence shown here is derived from an EMBL/GenBank/DDBJ whole genome shotgun (WGS) entry which is preliminary data.</text>
</comment>
<protein>
    <recommendedName>
        <fullName evidence="2">Cupin type-2 domain-containing protein</fullName>
    </recommendedName>
</protein>
<dbReference type="InterPro" id="IPR011051">
    <property type="entry name" value="RmlC_Cupin_sf"/>
</dbReference>
<evidence type="ECO:0000313" key="3">
    <source>
        <dbReference type="EMBL" id="GER91041.1"/>
    </source>
</evidence>
<dbReference type="PANTHER" id="PTHR36440:SF1">
    <property type="entry name" value="PUTATIVE (AFU_ORTHOLOGUE AFUA_8G07350)-RELATED"/>
    <property type="match status" value="1"/>
</dbReference>
<feature type="region of interest" description="Disordered" evidence="1">
    <location>
        <begin position="1"/>
        <end position="22"/>
    </location>
</feature>
<reference evidence="3 4" key="1">
    <citation type="submission" date="2019-10" db="EMBL/GenBank/DDBJ databases">
        <title>Dictyobacter vulcani sp. nov., within the class Ktedonobacteria, isolated from soil of volcanic Mt. Zao.</title>
        <authorList>
            <person name="Zheng Y."/>
            <person name="Wang C.M."/>
            <person name="Sakai Y."/>
            <person name="Abe K."/>
            <person name="Yokota A."/>
            <person name="Yabe S."/>
        </authorList>
    </citation>
    <scope>NUCLEOTIDE SEQUENCE [LARGE SCALE GENOMIC DNA]</scope>
    <source>
        <strain evidence="3 4">W12</strain>
    </source>
</reference>